<dbReference type="PIRSF" id="PIRSF000090">
    <property type="entry name" value="Beta-ETF"/>
    <property type="match status" value="1"/>
</dbReference>
<protein>
    <submittedName>
        <fullName evidence="2">Electron transfer flavoprotein subunit beta</fullName>
    </submittedName>
</protein>
<dbReference type="SUPFAM" id="SSF52402">
    <property type="entry name" value="Adenine nucleotide alpha hydrolases-like"/>
    <property type="match status" value="1"/>
</dbReference>
<dbReference type="PANTHER" id="PTHR21294:SF17">
    <property type="entry name" value="PROTEIN FIXA"/>
    <property type="match status" value="1"/>
</dbReference>
<dbReference type="Gene3D" id="3.40.50.620">
    <property type="entry name" value="HUPs"/>
    <property type="match status" value="1"/>
</dbReference>
<evidence type="ECO:0000313" key="2">
    <source>
        <dbReference type="EMBL" id="KID50015.1"/>
    </source>
</evidence>
<organism evidence="2 3">
    <name type="scientific">Fusobacterium necrophorum subsp. funduliforme B35</name>
    <dbReference type="NCBI Taxonomy" id="1226633"/>
    <lineage>
        <taxon>Bacteria</taxon>
        <taxon>Fusobacteriati</taxon>
        <taxon>Fusobacteriota</taxon>
        <taxon>Fusobacteriia</taxon>
        <taxon>Fusobacteriales</taxon>
        <taxon>Fusobacteriaceae</taxon>
        <taxon>Fusobacterium</taxon>
    </lineage>
</organism>
<dbReference type="Pfam" id="PF01012">
    <property type="entry name" value="ETF"/>
    <property type="match status" value="1"/>
</dbReference>
<dbReference type="AlphaFoldDB" id="A0A017H3N4"/>
<proteinExistence type="predicted"/>
<gene>
    <name evidence="2" type="ORF">C095_02485</name>
</gene>
<dbReference type="InterPro" id="IPR012255">
    <property type="entry name" value="ETF_b"/>
</dbReference>
<dbReference type="CDD" id="cd01714">
    <property type="entry name" value="ETF_beta"/>
    <property type="match status" value="1"/>
</dbReference>
<sequence length="266" mass="29281">MRIVVCIKQVPDTNEVRINQETGTLIRTGVPSIMNPDDKNALEEALTLKDKYGAEVVVITMGPLQAKEILNEALSMGADRACLISDRKFGGSDTWATATILAAAIEKVGNYDIVFCGRQAIDGDTAQVGPEIAEFLGLPQITYVKSIELKENSTLEVCRFTEYGDYIYHVQMPVVLTAIKELNVPRYPTISGIIQNYGEEKKENIETIDFSNLPVDETQIGLKGSPTNVLKSFVPVKNKVSEMIEGDTAKEKTDKLVMKLSAIHLI</sequence>
<comment type="caution">
    <text evidence="2">The sequence shown here is derived from an EMBL/GenBank/DDBJ whole genome shotgun (WGS) entry which is preliminary data.</text>
</comment>
<dbReference type="OrthoDB" id="9804960at2"/>
<name>A0A017H3N4_9FUSO</name>
<evidence type="ECO:0000313" key="3">
    <source>
        <dbReference type="Proteomes" id="UP000031184"/>
    </source>
</evidence>
<dbReference type="InterPro" id="IPR014730">
    <property type="entry name" value="ETF_a/b_N"/>
</dbReference>
<feature type="domain" description="Electron transfer flavoprotein alpha/beta-subunit N-terminal" evidence="1">
    <location>
        <begin position="22"/>
        <end position="217"/>
    </location>
</feature>
<dbReference type="Proteomes" id="UP000031184">
    <property type="component" value="Unassembled WGS sequence"/>
</dbReference>
<dbReference type="PANTHER" id="PTHR21294">
    <property type="entry name" value="ELECTRON TRANSFER FLAVOPROTEIN BETA-SUBUNIT"/>
    <property type="match status" value="1"/>
</dbReference>
<dbReference type="SMART" id="SM00893">
    <property type="entry name" value="ETF"/>
    <property type="match status" value="1"/>
</dbReference>
<reference evidence="2 3" key="1">
    <citation type="submission" date="2013-08" db="EMBL/GenBank/DDBJ databases">
        <title>An opportunistic ruminal bacterium that causes liver abscesses in cattle.</title>
        <authorList>
            <person name="Benahmed F.H."/>
            <person name="Rasmussen M."/>
            <person name="Harbottle H."/>
            <person name="Soppet D."/>
            <person name="Nagaraja T.G."/>
            <person name="Davidson M."/>
        </authorList>
    </citation>
    <scope>NUCLEOTIDE SEQUENCE [LARGE SCALE GENOMIC DNA]</scope>
    <source>
        <strain evidence="2 3">B35</strain>
    </source>
</reference>
<dbReference type="InterPro" id="IPR033948">
    <property type="entry name" value="ETF_beta_N"/>
</dbReference>
<dbReference type="RefSeq" id="WP_039121259.1">
    <property type="nucleotide sequence ID" value="NZ_AOJP01000011.1"/>
</dbReference>
<evidence type="ECO:0000259" key="1">
    <source>
        <dbReference type="SMART" id="SM00893"/>
    </source>
</evidence>
<dbReference type="InterPro" id="IPR014729">
    <property type="entry name" value="Rossmann-like_a/b/a_fold"/>
</dbReference>
<dbReference type="EMBL" id="AUZI01000010">
    <property type="protein sequence ID" value="KID50015.1"/>
    <property type="molecule type" value="Genomic_DNA"/>
</dbReference>
<accession>A0A017H3N4</accession>
<dbReference type="PATRIC" id="fig|1226633.4.peg.495"/>
<dbReference type="GO" id="GO:0009055">
    <property type="term" value="F:electron transfer activity"/>
    <property type="evidence" value="ECO:0007669"/>
    <property type="project" value="InterPro"/>
</dbReference>